<organism evidence="2 3">
    <name type="scientific">Caldicellulosiruptor acetigenus (strain ATCC 700853 / DSM 12137 / I77R1B)</name>
    <name type="common">Caldicellulosiruptor kristjanssonii</name>
    <dbReference type="NCBI Taxonomy" id="632335"/>
    <lineage>
        <taxon>Bacteria</taxon>
        <taxon>Bacillati</taxon>
        <taxon>Bacillota</taxon>
        <taxon>Bacillota incertae sedis</taxon>
        <taxon>Caldicellulosiruptorales</taxon>
        <taxon>Caldicellulosiruptoraceae</taxon>
        <taxon>Caldicellulosiruptor</taxon>
    </lineage>
</organism>
<reference key="1">
    <citation type="submission" date="2010-11" db="EMBL/GenBank/DDBJ databases">
        <title>Complete sequence of chromosome of Caldicellulosiruptor kristjanssonii 177R1B.</title>
        <authorList>
            <consortium name="US DOE Joint Genome Institute"/>
            <person name="Lucas S."/>
            <person name="Copeland A."/>
            <person name="Lapidus A."/>
            <person name="Cheng J.-F."/>
            <person name="Bruce D."/>
            <person name="Goodwin L."/>
            <person name="Pitluck S."/>
            <person name="Davenport K."/>
            <person name="Detter J.C."/>
            <person name="Han C."/>
            <person name="Tapia R."/>
            <person name="Land M."/>
            <person name="Hauser L."/>
            <person name="Jeffries C."/>
            <person name="Kyrpides N."/>
            <person name="Ivanova N."/>
            <person name="Mikhailova N."/>
            <person name="Blumer-Schuette S.E."/>
            <person name="Kelly R.M."/>
            <person name="Woyke T."/>
        </authorList>
    </citation>
    <scope>NUCLEOTIDE SEQUENCE</scope>
    <source>
        <strain>177R1B</strain>
    </source>
</reference>
<evidence type="ECO:0000313" key="2">
    <source>
        <dbReference type="EMBL" id="ADQ41545.1"/>
    </source>
</evidence>
<dbReference type="EMBL" id="CP002326">
    <property type="protein sequence ID" value="ADQ41545.1"/>
    <property type="molecule type" value="Genomic_DNA"/>
</dbReference>
<keyword evidence="1" id="KW-0812">Transmembrane</keyword>
<dbReference type="KEGG" id="cki:Calkr_2077"/>
<dbReference type="Proteomes" id="UP000009256">
    <property type="component" value="Chromosome"/>
</dbReference>
<protein>
    <submittedName>
        <fullName evidence="2">Uncharacterized protein</fullName>
    </submittedName>
</protein>
<gene>
    <name evidence="2" type="ordered locus">Calkr_2077</name>
</gene>
<dbReference type="AlphaFoldDB" id="E4S5B1"/>
<dbReference type="HOGENOM" id="CLU_3165741_0_0_9"/>
<dbReference type="STRING" id="632335.Calkr_2077"/>
<proteinExistence type="predicted"/>
<sequence length="48" mass="5227">MMKDIVIALIISASVIVLTYIVVVKGKGNVYVEINGEPPRIVIKKKSS</sequence>
<name>E4S5B1_CALA7</name>
<keyword evidence="1" id="KW-0472">Membrane</keyword>
<keyword evidence="3" id="KW-1185">Reference proteome</keyword>
<feature type="transmembrane region" description="Helical" evidence="1">
    <location>
        <begin position="6"/>
        <end position="24"/>
    </location>
</feature>
<accession>E4S5B1</accession>
<keyword evidence="1" id="KW-1133">Transmembrane helix</keyword>
<evidence type="ECO:0000313" key="3">
    <source>
        <dbReference type="Proteomes" id="UP000009256"/>
    </source>
</evidence>
<evidence type="ECO:0000256" key="1">
    <source>
        <dbReference type="SAM" id="Phobius"/>
    </source>
</evidence>
<reference evidence="2 3" key="2">
    <citation type="journal article" date="2011" name="J. Bacteriol.">
        <title>Complete genome sequences for the anaerobic, extremely thermophilic plant biomass-degrading bacteria Caldicellulosiruptor hydrothermalis, Caldicellulosiruptor kristjanssonii, Caldicellulosiruptor kronotskyensis, Caldicellulosiruptor owensenis, and Caldicellulosiruptor lactoaceticus.</title>
        <authorList>
            <person name="Blumer-Schuette S.E."/>
            <person name="Ozdemir I."/>
            <person name="Mistry D."/>
            <person name="Lucas S."/>
            <person name="Lapidus A."/>
            <person name="Cheng J.F."/>
            <person name="Goodwin L.A."/>
            <person name="Pitluck S."/>
            <person name="Land M.L."/>
            <person name="Hauser L.J."/>
            <person name="Woyke T."/>
            <person name="Mikhailova N."/>
            <person name="Pati A."/>
            <person name="Kyrpides N.C."/>
            <person name="Ivanova N."/>
            <person name="Detter J.C."/>
            <person name="Walston-Davenport K."/>
            <person name="Han S."/>
            <person name="Adams M.W."/>
            <person name="Kelly R.M."/>
        </authorList>
    </citation>
    <scope>NUCLEOTIDE SEQUENCE [LARGE SCALE GENOMIC DNA]</scope>
    <source>
        <strain evidence="3">ATCC 700853 / DSM 12137 / I77R1B</strain>
    </source>
</reference>